<sequence length="222" mass="24771">MSFGYVTLKTRVSQLFIAKTSIFVSAMAGSLALAGLRCFMNRKEAISLLARRDLGTLSLEKRESLLLDWWSIDPDDPQYASLPDPLRRMLAHSDQPDDPTSALYNPLLQLALEYSYIGVVNNYLSTQLALPGKEVTVEGDVGDMEVCPCCRYRSLETGASYDICGVCFWEDDGTTELHRHSGPNHQTLSDAQRNFRHLGAVTEASRQYVLADGKNRYALMIP</sequence>
<keyword evidence="1" id="KW-1133">Transmembrane helix</keyword>
<dbReference type="EMBL" id="VVIW01000002">
    <property type="protein sequence ID" value="NHZ39177.1"/>
    <property type="molecule type" value="Genomic_DNA"/>
</dbReference>
<comment type="caution">
    <text evidence="3">The sequence shown here is derived from an EMBL/GenBank/DDBJ whole genome shotgun (WGS) entry which is preliminary data.</text>
</comment>
<feature type="domain" description="Cysteine-rich CPCC" evidence="2">
    <location>
        <begin position="147"/>
        <end position="210"/>
    </location>
</feature>
<evidence type="ECO:0000259" key="2">
    <source>
        <dbReference type="Pfam" id="PF14206"/>
    </source>
</evidence>
<evidence type="ECO:0000313" key="4">
    <source>
        <dbReference type="Proteomes" id="UP000819052"/>
    </source>
</evidence>
<keyword evidence="1" id="KW-0812">Transmembrane</keyword>
<keyword evidence="4" id="KW-1185">Reference proteome</keyword>
<evidence type="ECO:0000313" key="3">
    <source>
        <dbReference type="EMBL" id="NHZ39177.1"/>
    </source>
</evidence>
<proteinExistence type="predicted"/>
<feature type="transmembrane region" description="Helical" evidence="1">
    <location>
        <begin position="20"/>
        <end position="39"/>
    </location>
</feature>
<gene>
    <name evidence="3" type="ORF">F1609_03190</name>
</gene>
<evidence type="ECO:0000256" key="1">
    <source>
        <dbReference type="SAM" id="Phobius"/>
    </source>
</evidence>
<keyword evidence="1" id="KW-0472">Membrane</keyword>
<dbReference type="Proteomes" id="UP000819052">
    <property type="component" value="Unassembled WGS sequence"/>
</dbReference>
<dbReference type="Pfam" id="PF14206">
    <property type="entry name" value="Cys_rich_CPCC"/>
    <property type="match status" value="1"/>
</dbReference>
<dbReference type="InterPro" id="IPR025983">
    <property type="entry name" value="Cys_rich_CPCC"/>
</dbReference>
<organism evidence="3 4">
    <name type="scientific">Massilia aquatica</name>
    <dbReference type="NCBI Taxonomy" id="2609000"/>
    <lineage>
        <taxon>Bacteria</taxon>
        <taxon>Pseudomonadati</taxon>
        <taxon>Pseudomonadota</taxon>
        <taxon>Betaproteobacteria</taxon>
        <taxon>Burkholderiales</taxon>
        <taxon>Oxalobacteraceae</taxon>
        <taxon>Telluria group</taxon>
        <taxon>Massilia</taxon>
    </lineage>
</organism>
<name>A0ABX0LXC1_9BURK</name>
<accession>A0ABX0LXC1</accession>
<reference evidence="3 4" key="1">
    <citation type="submission" date="2019-09" db="EMBL/GenBank/DDBJ databases">
        <title>Taxonomy of Antarctic Massilia spp.: description of Massilia rubra sp. nov., Massilia aquatica sp. nov., Massilia mucilaginosa sp. nov., Massilia frigida sp. nov. isolated from streams, lakes and regoliths.</title>
        <authorList>
            <person name="Holochova P."/>
            <person name="Sedlacek I."/>
            <person name="Kralova S."/>
            <person name="Maslanova I."/>
            <person name="Busse H.-J."/>
            <person name="Stankova E."/>
            <person name="Vrbovska V."/>
            <person name="Kovarovic V."/>
            <person name="Bartak M."/>
            <person name="Svec P."/>
            <person name="Pantucek R."/>
        </authorList>
    </citation>
    <scope>NUCLEOTIDE SEQUENCE [LARGE SCALE GENOMIC DNA]</scope>
    <source>
        <strain evidence="3 4">CCM 8693</strain>
    </source>
</reference>
<protein>
    <recommendedName>
        <fullName evidence="2">Cysteine-rich CPCC domain-containing protein</fullName>
    </recommendedName>
</protein>